<dbReference type="GO" id="GO:0005506">
    <property type="term" value="F:iron ion binding"/>
    <property type="evidence" value="ECO:0007669"/>
    <property type="project" value="InterPro"/>
</dbReference>
<protein>
    <submittedName>
        <fullName evidence="1">Uncharacterized protein</fullName>
    </submittedName>
</protein>
<dbReference type="SUPFAM" id="SSF48264">
    <property type="entry name" value="Cytochrome P450"/>
    <property type="match status" value="1"/>
</dbReference>
<dbReference type="GO" id="GO:0016705">
    <property type="term" value="F:oxidoreductase activity, acting on paired donors, with incorporation or reduction of molecular oxygen"/>
    <property type="evidence" value="ECO:0007669"/>
    <property type="project" value="InterPro"/>
</dbReference>
<dbReference type="Gene3D" id="1.10.630.10">
    <property type="entry name" value="Cytochrome P450"/>
    <property type="match status" value="1"/>
</dbReference>
<evidence type="ECO:0000313" key="2">
    <source>
        <dbReference type="Proteomes" id="UP000243459"/>
    </source>
</evidence>
<sequence length="86" mass="9684">MRCNMVSSMLSSARLKEFRPARETGMDRFIDRIRAEAGSSEGAVLVLKNAQFAVFCILITMCFGVHLDEDSIDKIDQLRYTVFASC</sequence>
<proteinExistence type="predicted"/>
<name>A0A5P1F3Q7_ASPOF</name>
<keyword evidence="2" id="KW-1185">Reference proteome</keyword>
<reference evidence="2" key="1">
    <citation type="journal article" date="2017" name="Nat. Commun.">
        <title>The asparagus genome sheds light on the origin and evolution of a young Y chromosome.</title>
        <authorList>
            <person name="Harkess A."/>
            <person name="Zhou J."/>
            <person name="Xu C."/>
            <person name="Bowers J.E."/>
            <person name="Van der Hulst R."/>
            <person name="Ayyampalayam S."/>
            <person name="Mercati F."/>
            <person name="Riccardi P."/>
            <person name="McKain M.R."/>
            <person name="Kakrana A."/>
            <person name="Tang H."/>
            <person name="Ray J."/>
            <person name="Groenendijk J."/>
            <person name="Arikit S."/>
            <person name="Mathioni S.M."/>
            <person name="Nakano M."/>
            <person name="Shan H."/>
            <person name="Telgmann-Rauber A."/>
            <person name="Kanno A."/>
            <person name="Yue Z."/>
            <person name="Chen H."/>
            <person name="Li W."/>
            <person name="Chen Y."/>
            <person name="Xu X."/>
            <person name="Zhang Y."/>
            <person name="Luo S."/>
            <person name="Chen H."/>
            <person name="Gao J."/>
            <person name="Mao Z."/>
            <person name="Pires J.C."/>
            <person name="Luo M."/>
            <person name="Kudrna D."/>
            <person name="Wing R.A."/>
            <person name="Meyers B.C."/>
            <person name="Yi K."/>
            <person name="Kong H."/>
            <person name="Lavrijsen P."/>
            <person name="Sunseri F."/>
            <person name="Falavigna A."/>
            <person name="Ye Y."/>
            <person name="Leebens-Mack J.H."/>
            <person name="Chen G."/>
        </authorList>
    </citation>
    <scope>NUCLEOTIDE SEQUENCE [LARGE SCALE GENOMIC DNA]</scope>
    <source>
        <strain evidence="2">cv. DH0086</strain>
    </source>
</reference>
<gene>
    <name evidence="1" type="ORF">A4U43_C04F25910</name>
</gene>
<dbReference type="AlphaFoldDB" id="A0A5P1F3Q7"/>
<dbReference type="GO" id="GO:0004497">
    <property type="term" value="F:monooxygenase activity"/>
    <property type="evidence" value="ECO:0007669"/>
    <property type="project" value="InterPro"/>
</dbReference>
<evidence type="ECO:0000313" key="1">
    <source>
        <dbReference type="EMBL" id="ONK72995.1"/>
    </source>
</evidence>
<accession>A0A5P1F3Q7</accession>
<organism evidence="1 2">
    <name type="scientific">Asparagus officinalis</name>
    <name type="common">Garden asparagus</name>
    <dbReference type="NCBI Taxonomy" id="4686"/>
    <lineage>
        <taxon>Eukaryota</taxon>
        <taxon>Viridiplantae</taxon>
        <taxon>Streptophyta</taxon>
        <taxon>Embryophyta</taxon>
        <taxon>Tracheophyta</taxon>
        <taxon>Spermatophyta</taxon>
        <taxon>Magnoliopsida</taxon>
        <taxon>Liliopsida</taxon>
        <taxon>Asparagales</taxon>
        <taxon>Asparagaceae</taxon>
        <taxon>Asparagoideae</taxon>
        <taxon>Asparagus</taxon>
    </lineage>
</organism>
<dbReference type="Proteomes" id="UP000243459">
    <property type="component" value="Chromosome 4"/>
</dbReference>
<dbReference type="Gramene" id="ONK72995">
    <property type="protein sequence ID" value="ONK72995"/>
    <property type="gene ID" value="A4U43_C04F25910"/>
</dbReference>
<dbReference type="InterPro" id="IPR036396">
    <property type="entry name" value="Cyt_P450_sf"/>
</dbReference>
<dbReference type="GO" id="GO:0020037">
    <property type="term" value="F:heme binding"/>
    <property type="evidence" value="ECO:0007669"/>
    <property type="project" value="InterPro"/>
</dbReference>
<dbReference type="EMBL" id="CM007384">
    <property type="protein sequence ID" value="ONK72995.1"/>
    <property type="molecule type" value="Genomic_DNA"/>
</dbReference>